<dbReference type="OrthoDB" id="7385427at2"/>
<evidence type="ECO:0008006" key="4">
    <source>
        <dbReference type="Google" id="ProtNLM"/>
    </source>
</evidence>
<organism evidence="2 3">
    <name type="scientific">Vineibacter terrae</name>
    <dbReference type="NCBI Taxonomy" id="2586908"/>
    <lineage>
        <taxon>Bacteria</taxon>
        <taxon>Pseudomonadati</taxon>
        <taxon>Pseudomonadota</taxon>
        <taxon>Alphaproteobacteria</taxon>
        <taxon>Hyphomicrobiales</taxon>
        <taxon>Vineibacter</taxon>
    </lineage>
</organism>
<evidence type="ECO:0000256" key="1">
    <source>
        <dbReference type="SAM" id="MobiDB-lite"/>
    </source>
</evidence>
<dbReference type="EMBL" id="VDUZ01000032">
    <property type="protein sequence ID" value="TXL72518.1"/>
    <property type="molecule type" value="Genomic_DNA"/>
</dbReference>
<evidence type="ECO:0000313" key="2">
    <source>
        <dbReference type="EMBL" id="TXL72518.1"/>
    </source>
</evidence>
<feature type="region of interest" description="Disordered" evidence="1">
    <location>
        <begin position="155"/>
        <end position="177"/>
    </location>
</feature>
<keyword evidence="3" id="KW-1185">Reference proteome</keyword>
<reference evidence="2 3" key="1">
    <citation type="submission" date="2019-06" db="EMBL/GenBank/DDBJ databases">
        <title>New taxonomy in bacterial strain CC-CFT640, isolated from vineyard.</title>
        <authorList>
            <person name="Lin S.-Y."/>
            <person name="Tsai C.-F."/>
            <person name="Young C.-C."/>
        </authorList>
    </citation>
    <scope>NUCLEOTIDE SEQUENCE [LARGE SCALE GENOMIC DNA]</scope>
    <source>
        <strain evidence="2 3">CC-CFT640</strain>
    </source>
</reference>
<sequence length="177" mass="19833">MGSKLKPGAFDCYGSALPDEPMFILLARDPDAPTLVDIWADWRELHINRGRRPEGDRAMADEARQCANSMRAWRAANDGTWRRPVSPITEMPIGWRPIDTAPKDGTPIDVWVGGEFPHRVTDVVWRAPTDSEWWTHGGDTIDTPDPTWHDLFGPLGKHEPPTHWMPAPAPPAQTETA</sequence>
<comment type="caution">
    <text evidence="2">The sequence shown here is derived from an EMBL/GenBank/DDBJ whole genome shotgun (WGS) entry which is preliminary data.</text>
</comment>
<protein>
    <recommendedName>
        <fullName evidence="4">DUF551 domain-containing protein</fullName>
    </recommendedName>
</protein>
<evidence type="ECO:0000313" key="3">
    <source>
        <dbReference type="Proteomes" id="UP000321638"/>
    </source>
</evidence>
<dbReference type="Proteomes" id="UP000321638">
    <property type="component" value="Unassembled WGS sequence"/>
</dbReference>
<proteinExistence type="predicted"/>
<dbReference type="RefSeq" id="WP_147849677.1">
    <property type="nucleotide sequence ID" value="NZ_VDUZ01000032.1"/>
</dbReference>
<gene>
    <name evidence="2" type="ORF">FHP25_24800</name>
</gene>
<dbReference type="AlphaFoldDB" id="A0A5C8PFD8"/>
<accession>A0A5C8PFD8</accession>
<name>A0A5C8PFD8_9HYPH</name>